<sequence>MRLLPGPNITPLHEEKWQDPCGFDEPPSRGSPWNGFEGSPNFLRRDFQKSSTSTSTGSSLVVREPEPERLSKRACPPGTRYLYAIPSTNAEVCIGTWAYASCVIIVTAVSSIFITLSLTTANWVKSQVTDASAAGPQAKRDEDTITWGELYNFSVTAGKNIVTGVEAAALVGAVTSSPSFADMEIAFPSSLDPKSEKGLAAAADLTASSQYIATAMEIHEDGFSASFTPDVSGSLDRRASCNEQVHIHYWAAAGHTSTVLGTSDIQNLVRTALDNSYSANYQAACYELDNNGAWSGAFRVCYNANQAQAGCFQCNGHNN</sequence>
<comment type="caution">
    <text evidence="2">The sequence shown here is derived from an EMBL/GenBank/DDBJ whole genome shotgun (WGS) entry which is preliminary data.</text>
</comment>
<gene>
    <name evidence="2" type="ORF">BCON_0081g00410</name>
</gene>
<dbReference type="AlphaFoldDB" id="A0A4Z1I3F0"/>
<evidence type="ECO:0000313" key="2">
    <source>
        <dbReference type="EMBL" id="TGO56198.1"/>
    </source>
</evidence>
<reference evidence="2 3" key="1">
    <citation type="submission" date="2017-12" db="EMBL/GenBank/DDBJ databases">
        <title>Comparative genomics of Botrytis spp.</title>
        <authorList>
            <person name="Valero-Jimenez C.A."/>
            <person name="Tapia P."/>
            <person name="Veloso J."/>
            <person name="Silva-Moreno E."/>
            <person name="Staats M."/>
            <person name="Valdes J.H."/>
            <person name="Van Kan J.A.L."/>
        </authorList>
    </citation>
    <scope>NUCLEOTIDE SEQUENCE [LARGE SCALE GENOMIC DNA]</scope>
    <source>
        <strain evidence="2 3">MUCL11595</strain>
    </source>
</reference>
<protein>
    <submittedName>
        <fullName evidence="2">Uncharacterized protein</fullName>
    </submittedName>
</protein>
<evidence type="ECO:0000256" key="1">
    <source>
        <dbReference type="SAM" id="MobiDB-lite"/>
    </source>
</evidence>
<feature type="region of interest" description="Disordered" evidence="1">
    <location>
        <begin position="1"/>
        <end position="72"/>
    </location>
</feature>
<feature type="compositionally biased region" description="Low complexity" evidence="1">
    <location>
        <begin position="50"/>
        <end position="59"/>
    </location>
</feature>
<keyword evidence="3" id="KW-1185">Reference proteome</keyword>
<dbReference type="EMBL" id="PQXN01000081">
    <property type="protein sequence ID" value="TGO56198.1"/>
    <property type="molecule type" value="Genomic_DNA"/>
</dbReference>
<dbReference type="Proteomes" id="UP000297527">
    <property type="component" value="Unassembled WGS sequence"/>
</dbReference>
<proteinExistence type="predicted"/>
<accession>A0A4Z1I3F0</accession>
<name>A0A4Z1I3F0_9HELO</name>
<evidence type="ECO:0000313" key="3">
    <source>
        <dbReference type="Proteomes" id="UP000297527"/>
    </source>
</evidence>
<organism evidence="2 3">
    <name type="scientific">Botryotinia convoluta</name>
    <dbReference type="NCBI Taxonomy" id="54673"/>
    <lineage>
        <taxon>Eukaryota</taxon>
        <taxon>Fungi</taxon>
        <taxon>Dikarya</taxon>
        <taxon>Ascomycota</taxon>
        <taxon>Pezizomycotina</taxon>
        <taxon>Leotiomycetes</taxon>
        <taxon>Helotiales</taxon>
        <taxon>Sclerotiniaceae</taxon>
        <taxon>Botryotinia</taxon>
    </lineage>
</organism>
<dbReference type="OrthoDB" id="3522218at2759"/>